<organism evidence="2 3">
    <name type="scientific">Dentipellis fragilis</name>
    <dbReference type="NCBI Taxonomy" id="205917"/>
    <lineage>
        <taxon>Eukaryota</taxon>
        <taxon>Fungi</taxon>
        <taxon>Dikarya</taxon>
        <taxon>Basidiomycota</taxon>
        <taxon>Agaricomycotina</taxon>
        <taxon>Agaricomycetes</taxon>
        <taxon>Russulales</taxon>
        <taxon>Hericiaceae</taxon>
        <taxon>Dentipellis</taxon>
    </lineage>
</organism>
<dbReference type="Proteomes" id="UP000298327">
    <property type="component" value="Unassembled WGS sequence"/>
</dbReference>
<gene>
    <name evidence="2" type="ORF">EVG20_g4924</name>
</gene>
<evidence type="ECO:0008006" key="4">
    <source>
        <dbReference type="Google" id="ProtNLM"/>
    </source>
</evidence>
<evidence type="ECO:0000313" key="2">
    <source>
        <dbReference type="EMBL" id="TFY66174.1"/>
    </source>
</evidence>
<dbReference type="EMBL" id="SEOQ01000272">
    <property type="protein sequence ID" value="TFY66174.1"/>
    <property type="molecule type" value="Genomic_DNA"/>
</dbReference>
<feature type="region of interest" description="Disordered" evidence="1">
    <location>
        <begin position="544"/>
        <end position="572"/>
    </location>
</feature>
<comment type="caution">
    <text evidence="2">The sequence shown here is derived from an EMBL/GenBank/DDBJ whole genome shotgun (WGS) entry which is preliminary data.</text>
</comment>
<name>A0A4Y9YUS1_9AGAM</name>
<reference evidence="2 3" key="1">
    <citation type="submission" date="2019-02" db="EMBL/GenBank/DDBJ databases">
        <title>Genome sequencing of the rare red list fungi Dentipellis fragilis.</title>
        <authorList>
            <person name="Buettner E."/>
            <person name="Kellner H."/>
        </authorList>
    </citation>
    <scope>NUCLEOTIDE SEQUENCE [LARGE SCALE GENOMIC DNA]</scope>
    <source>
        <strain evidence="2 3">DSM 105465</strain>
    </source>
</reference>
<evidence type="ECO:0000256" key="1">
    <source>
        <dbReference type="SAM" id="MobiDB-lite"/>
    </source>
</evidence>
<dbReference type="AlphaFoldDB" id="A0A4Y9YUS1"/>
<sequence>MDDRDCFAKSERTVDQCIALRRKNAALPFCKLPPEICSRVFYALAAIDSPFHPIPPKRFHEDYILHGPGYPSGKDDRPTTFGWINLTHVCYVWRNAAFGYASIWKNIPSTFGWRCAQEFAHRAQQMPIRYVRVKPVCEHEAYCCIRPHLKHIEEIDITDGSRGQWDVFPYLAEPAPILRRLALQEKTSRPAFCDLVAVDLFKGDTPLLRDVFLRIFPVPWGSRIFRNLVSLDIKLPFAARTMWVDVLGTEHHPLVPTHAQLLVILKNCASTLEVFELNLCSLLCADDVIPALPFSTSERVLLPRLAVLYLGLCTPDFIALFSRIDILPETEIEVTLWDALDDSSGNDALLFVSSFQRHAESRLAADVPFTHLCVCNVNHEFYLDGPVSISVPGDLTVSLSSVSAPSATCTFHVDCEFTPEYAAATEPRWLEAFLSWSSLCTITDLTVDVGSRLAGEWHAFAGFSSLPSVRRLQIVAVDRMHFADELELQNCLVRGDGAAPAPFPNLETLVVDMTWESMDDTKLAAAVEQRRAAGGPLKEIVSMGGKRDTKTSVTKRGVDETTSSPDPPSFPVPTLSISSTYLSTIMTDQTTSMVKSDARTLGACYILRQQNATRPFCKLPIEIRGYILQILVAIDPHSTPQRPDIEFLFPYDRLIYPENLYDEDTQEAPDVEPLELPTLGWIQATHICSAWRDAAIAWKYIWTDIPPMLSSRCAQAFAQRAGTMRMRYVRTKPLNAPEAYDMTTHLHHIAELDLDLTADFTPERTARDEDFDGASRAALEPQHPPFHLAPVLRRLALRSDGLISDHGSAVLAGLFAGGAPDLRDVVLHMLPVPWGSVARVFRNLVSLDIALPNFGNKWKIEAQHMPTCTQVLAILTACAPTLEVVKLDLGRYSFEESMEPAPSASTADSEELIVLPRLTIFCLDTHPANFLAIFKRVKVPPSAAISGALLAGHRSSFRDARLLLSSLKRHAAWRLAVGAPFARLDVESDGCHPVLFSYLALRLSSESTTCSVPPCTFRIIFKKYTYNSSTLEARWLGAFLRTVPLGTITDFRINASDVLPDEWSPVAWFCSRMPHVRRLQISSDDLGYGLPRCSLKSYEVETMGCFLLGDYTSPTPTAVPFPHLETLAVDTAKLRKCIYSGIEYEAKSFARLLQTRRSVGGPLKEIVLVESKECAGMGSRDAVLVAALKAVGLEDLQVSVSVQ</sequence>
<protein>
    <recommendedName>
        <fullName evidence="4">F-box domain-containing protein</fullName>
    </recommendedName>
</protein>
<accession>A0A4Y9YUS1</accession>
<keyword evidence="3" id="KW-1185">Reference proteome</keyword>
<proteinExistence type="predicted"/>
<dbReference type="OrthoDB" id="3155440at2759"/>
<evidence type="ECO:0000313" key="3">
    <source>
        <dbReference type="Proteomes" id="UP000298327"/>
    </source>
</evidence>